<dbReference type="SUPFAM" id="SSF52317">
    <property type="entry name" value="Class I glutamine amidotransferase-like"/>
    <property type="match status" value="1"/>
</dbReference>
<dbReference type="CDD" id="cd01741">
    <property type="entry name" value="GATase1_1"/>
    <property type="match status" value="1"/>
</dbReference>
<evidence type="ECO:0000313" key="3">
    <source>
        <dbReference type="EMBL" id="CCX31831.1"/>
    </source>
</evidence>
<keyword evidence="3" id="KW-0315">Glutamine amidotransferase</keyword>
<keyword evidence="3" id="KW-0808">Transferase</keyword>
<name>U4LUP6_PYROM</name>
<dbReference type="Pfam" id="PF00117">
    <property type="entry name" value="GATase"/>
    <property type="match status" value="1"/>
</dbReference>
<dbReference type="GO" id="GO:0016740">
    <property type="term" value="F:transferase activity"/>
    <property type="evidence" value="ECO:0007669"/>
    <property type="project" value="UniProtKB-KW"/>
</dbReference>
<gene>
    <name evidence="3" type="ORF">PCON_11475</name>
</gene>
<dbReference type="Gene3D" id="3.40.50.880">
    <property type="match status" value="1"/>
</dbReference>
<dbReference type="PANTHER" id="PTHR42695:SF5">
    <property type="entry name" value="GLUTAMINE AMIDOTRANSFERASE YLR126C-RELATED"/>
    <property type="match status" value="1"/>
</dbReference>
<keyword evidence="4" id="KW-1185">Reference proteome</keyword>
<dbReference type="STRING" id="1076935.U4LUP6"/>
<feature type="compositionally biased region" description="Polar residues" evidence="1">
    <location>
        <begin position="44"/>
        <end position="77"/>
    </location>
</feature>
<evidence type="ECO:0000256" key="1">
    <source>
        <dbReference type="SAM" id="MobiDB-lite"/>
    </source>
</evidence>
<accession>U4LUP6</accession>
<dbReference type="GO" id="GO:0005829">
    <property type="term" value="C:cytosol"/>
    <property type="evidence" value="ECO:0007669"/>
    <property type="project" value="TreeGrafter"/>
</dbReference>
<organism evidence="3 4">
    <name type="scientific">Pyronema omphalodes (strain CBS 100304)</name>
    <name type="common">Pyronema confluens</name>
    <dbReference type="NCBI Taxonomy" id="1076935"/>
    <lineage>
        <taxon>Eukaryota</taxon>
        <taxon>Fungi</taxon>
        <taxon>Dikarya</taxon>
        <taxon>Ascomycota</taxon>
        <taxon>Pezizomycotina</taxon>
        <taxon>Pezizomycetes</taxon>
        <taxon>Pezizales</taxon>
        <taxon>Pyronemataceae</taxon>
        <taxon>Pyronema</taxon>
    </lineage>
</organism>
<dbReference type="PROSITE" id="PS51273">
    <property type="entry name" value="GATASE_TYPE_1"/>
    <property type="match status" value="1"/>
</dbReference>
<dbReference type="InterPro" id="IPR029062">
    <property type="entry name" value="Class_I_gatase-like"/>
</dbReference>
<dbReference type="PANTHER" id="PTHR42695">
    <property type="entry name" value="GLUTAMINE AMIDOTRANSFERASE YLR126C-RELATED"/>
    <property type="match status" value="1"/>
</dbReference>
<dbReference type="Proteomes" id="UP000018144">
    <property type="component" value="Unassembled WGS sequence"/>
</dbReference>
<dbReference type="InterPro" id="IPR017926">
    <property type="entry name" value="GATASE"/>
</dbReference>
<evidence type="ECO:0000259" key="2">
    <source>
        <dbReference type="Pfam" id="PF00117"/>
    </source>
</evidence>
<evidence type="ECO:0000313" key="4">
    <source>
        <dbReference type="Proteomes" id="UP000018144"/>
    </source>
</evidence>
<reference evidence="3 4" key="1">
    <citation type="journal article" date="2013" name="PLoS Genet.">
        <title>The genome and development-dependent transcriptomes of Pyronema confluens: a window into fungal evolution.</title>
        <authorList>
            <person name="Traeger S."/>
            <person name="Altegoer F."/>
            <person name="Freitag M."/>
            <person name="Gabaldon T."/>
            <person name="Kempken F."/>
            <person name="Kumar A."/>
            <person name="Marcet-Houben M."/>
            <person name="Poggeler S."/>
            <person name="Stajich J.E."/>
            <person name="Nowrousian M."/>
        </authorList>
    </citation>
    <scope>NUCLEOTIDE SEQUENCE [LARGE SCALE GENOMIC DNA]</scope>
    <source>
        <strain evidence="4">CBS 100304</strain>
        <tissue evidence="3">Vegetative mycelium</tissue>
    </source>
</reference>
<dbReference type="AlphaFoldDB" id="U4LUP6"/>
<dbReference type="OMA" id="PWIQTLK"/>
<dbReference type="EMBL" id="HF935652">
    <property type="protein sequence ID" value="CCX31831.1"/>
    <property type="molecule type" value="Genomic_DNA"/>
</dbReference>
<protein>
    <submittedName>
        <fullName evidence="3">Similar to Putative glutamine amidotransferase-like protein C13C5.04 acc. no. Q09686</fullName>
    </submittedName>
</protein>
<sequence length="294" mass="32574">MAPLRIAILEADRPLPETTAKYGSYGGVFSSLLHKAASSTAEPSNLRISSLDTEGSTKGSTGTPASFSSEETYFSQPSTPPELELDIKKYDISYERNFPKSLDEIDAILITGSKHNAYDDTPWIVELVEYVQKVLFEQTRVKVLGICFGHQIIARALGVEVQRSPNWEASVMPIKLSEDGKALFGVEELRIFQMHRDVVTSIPSVSPFPDNASTHILGSSDRCDIQGMYSPGHFISVQGHPEFTPDIVTELLTTRKKAGVFTEEEYNDMMGRVKNEHDGVKIARRMLKFVGEGI</sequence>
<dbReference type="eggNOG" id="KOG3179">
    <property type="taxonomic scope" value="Eukaryota"/>
</dbReference>
<dbReference type="GO" id="GO:0005634">
    <property type="term" value="C:nucleus"/>
    <property type="evidence" value="ECO:0007669"/>
    <property type="project" value="TreeGrafter"/>
</dbReference>
<feature type="region of interest" description="Disordered" evidence="1">
    <location>
        <begin position="44"/>
        <end position="80"/>
    </location>
</feature>
<proteinExistence type="predicted"/>
<dbReference type="InterPro" id="IPR044992">
    <property type="entry name" value="ChyE-like"/>
</dbReference>
<feature type="domain" description="Glutamine amidotransferase" evidence="2">
    <location>
        <begin position="84"/>
        <end position="245"/>
    </location>
</feature>
<dbReference type="OrthoDB" id="92161at2759"/>